<comment type="caution">
    <text evidence="2">The sequence shown here is derived from an EMBL/GenBank/DDBJ whole genome shotgun (WGS) entry which is preliminary data.</text>
</comment>
<reference evidence="2 3" key="1">
    <citation type="journal article" date="2016" name="Front. Microbiol.">
        <title>Comparative Genomics Analysis of Streptomyces Species Reveals Their Adaptation to the Marine Environment and Their Diversity at the Genomic Level.</title>
        <authorList>
            <person name="Tian X."/>
            <person name="Zhang Z."/>
            <person name="Yang T."/>
            <person name="Chen M."/>
            <person name="Li J."/>
            <person name="Chen F."/>
            <person name="Yang J."/>
            <person name="Li W."/>
            <person name="Zhang B."/>
            <person name="Zhang Z."/>
            <person name="Wu J."/>
            <person name="Zhang C."/>
            <person name="Long L."/>
            <person name="Xiao J."/>
        </authorList>
    </citation>
    <scope>NUCLEOTIDE SEQUENCE [LARGE SCALE GENOMIC DNA]</scope>
    <source>
        <strain evidence="2 3">SCSIO 10390</strain>
    </source>
</reference>
<dbReference type="STRING" id="933944.AN215_18850"/>
<name>A0A1E7JKS3_9ACTN</name>
<feature type="transmembrane region" description="Helical" evidence="1">
    <location>
        <begin position="315"/>
        <end position="337"/>
    </location>
</feature>
<keyword evidence="1" id="KW-0812">Transmembrane</keyword>
<feature type="transmembrane region" description="Helical" evidence="1">
    <location>
        <begin position="287"/>
        <end position="309"/>
    </location>
</feature>
<accession>A0A1E7JKS3</accession>
<feature type="transmembrane region" description="Helical" evidence="1">
    <location>
        <begin position="61"/>
        <end position="78"/>
    </location>
</feature>
<gene>
    <name evidence="2" type="ORF">AN215_18850</name>
</gene>
<evidence type="ECO:0000313" key="3">
    <source>
        <dbReference type="Proteomes" id="UP000176087"/>
    </source>
</evidence>
<dbReference type="AlphaFoldDB" id="A0A1E7JKS3"/>
<dbReference type="OrthoDB" id="8478704at2"/>
<feature type="transmembrane region" description="Helical" evidence="1">
    <location>
        <begin position="114"/>
        <end position="133"/>
    </location>
</feature>
<organism evidence="2 3">
    <name type="scientific">Streptomyces abyssalis</name>
    <dbReference type="NCBI Taxonomy" id="933944"/>
    <lineage>
        <taxon>Bacteria</taxon>
        <taxon>Bacillati</taxon>
        <taxon>Actinomycetota</taxon>
        <taxon>Actinomycetes</taxon>
        <taxon>Kitasatosporales</taxon>
        <taxon>Streptomycetaceae</taxon>
        <taxon>Streptomyces</taxon>
    </lineage>
</organism>
<feature type="transmembrane region" description="Helical" evidence="1">
    <location>
        <begin position="254"/>
        <end position="275"/>
    </location>
</feature>
<sequence length="358" mass="37553">MERTSKDGNRKAAWTLVVLAPASAEVTFSGVNMPFMWLLLPALVVMYGSGVLLLRELVARCGGGWPSLLVAGVVYELVEDGIGLQALTSPNLYGAAEWGPRVLGFNTAYWESQIGYHTVFSVLIPVLLADLIFPGHRGRPYLLRGGMAVAALGTVAGVAMLRVLIAATEDPGYQAPLPVVLGILAAVAVLLLLALRVLPGRTPVPGPSAPNGRRAPRPVFVALMGGAASVCFLGLLMPPGLLPGRPDADGTITWAGFVPMVLAAAVAGGAGWLVHRWSGAVDWSDGYWIRLAGGALIGRTLYAVVTAPAVNDYEWGPSAVAFTVGTVMIAAMAFLLARLDRRIRRRAAERASLAGSLT</sequence>
<keyword evidence="1" id="KW-1133">Transmembrane helix</keyword>
<evidence type="ECO:0000313" key="2">
    <source>
        <dbReference type="EMBL" id="OEU88215.1"/>
    </source>
</evidence>
<dbReference type="EMBL" id="LJGT01000040">
    <property type="protein sequence ID" value="OEU88215.1"/>
    <property type="molecule type" value="Genomic_DNA"/>
</dbReference>
<evidence type="ECO:0000256" key="1">
    <source>
        <dbReference type="SAM" id="Phobius"/>
    </source>
</evidence>
<feature type="transmembrane region" description="Helical" evidence="1">
    <location>
        <begin position="145"/>
        <end position="165"/>
    </location>
</feature>
<keyword evidence="1" id="KW-0472">Membrane</keyword>
<dbReference type="Proteomes" id="UP000176087">
    <property type="component" value="Unassembled WGS sequence"/>
</dbReference>
<proteinExistence type="predicted"/>
<feature type="transmembrane region" description="Helical" evidence="1">
    <location>
        <begin position="177"/>
        <end position="198"/>
    </location>
</feature>
<feature type="transmembrane region" description="Helical" evidence="1">
    <location>
        <begin position="34"/>
        <end position="54"/>
    </location>
</feature>
<feature type="transmembrane region" description="Helical" evidence="1">
    <location>
        <begin position="219"/>
        <end position="242"/>
    </location>
</feature>
<dbReference type="RefSeq" id="WP_070011879.1">
    <property type="nucleotide sequence ID" value="NZ_LJGS01000041.1"/>
</dbReference>
<protein>
    <submittedName>
        <fullName evidence="2">Uncharacterized protein</fullName>
    </submittedName>
</protein>
<keyword evidence="3" id="KW-1185">Reference proteome</keyword>
<dbReference type="PATRIC" id="fig|933944.5.peg.3105"/>